<dbReference type="PANTHER" id="PTHR33370">
    <property type="entry name" value="TRANSLATION INITIATION FACTOR IF-1, CHLOROPLASTIC"/>
    <property type="match status" value="1"/>
</dbReference>
<dbReference type="PANTHER" id="PTHR33370:SF1">
    <property type="entry name" value="TRANSLATION INITIATION FACTOR IF-1, CHLOROPLASTIC"/>
    <property type="match status" value="1"/>
</dbReference>
<evidence type="ECO:0000256" key="2">
    <source>
        <dbReference type="ARBA" id="ARBA00022540"/>
    </source>
</evidence>
<comment type="subcellular location">
    <subcellularLocation>
        <location evidence="4">Cytoplasm</location>
    </subcellularLocation>
</comment>
<dbReference type="NCBIfam" id="TIGR00008">
    <property type="entry name" value="infA"/>
    <property type="match status" value="1"/>
</dbReference>
<protein>
    <recommendedName>
        <fullName evidence="4 5">Translation initiation factor IF-1</fullName>
    </recommendedName>
</protein>
<evidence type="ECO:0000256" key="5">
    <source>
        <dbReference type="NCBIfam" id="TIGR00008"/>
    </source>
</evidence>
<evidence type="ECO:0000256" key="3">
    <source>
        <dbReference type="ARBA" id="ARBA00022917"/>
    </source>
</evidence>
<keyword evidence="2 4" id="KW-0396">Initiation factor</keyword>
<keyword evidence="4" id="KW-0699">rRNA-binding</keyword>
<dbReference type="PROSITE" id="PS50832">
    <property type="entry name" value="S1_IF1_TYPE"/>
    <property type="match status" value="1"/>
</dbReference>
<keyword evidence="4" id="KW-0963">Cytoplasm</keyword>
<gene>
    <name evidence="4" type="primary">infA</name>
    <name evidence="7" type="ORF">COT63_02310</name>
</gene>
<dbReference type="FunFam" id="2.40.50.140:FF:000002">
    <property type="entry name" value="Translation initiation factor IF-1"/>
    <property type="match status" value="1"/>
</dbReference>
<keyword evidence="4" id="KW-0694">RNA-binding</keyword>
<dbReference type="InterPro" id="IPR012340">
    <property type="entry name" value="NA-bd_OB-fold"/>
</dbReference>
<dbReference type="AlphaFoldDB" id="A0A2H0WSU5"/>
<dbReference type="Proteomes" id="UP000231282">
    <property type="component" value="Unassembled WGS sequence"/>
</dbReference>
<dbReference type="Pfam" id="PF01176">
    <property type="entry name" value="eIF-1a"/>
    <property type="match status" value="1"/>
</dbReference>
<dbReference type="Gene3D" id="2.40.50.140">
    <property type="entry name" value="Nucleic acid-binding proteins"/>
    <property type="match status" value="1"/>
</dbReference>
<feature type="domain" description="S1-like" evidence="6">
    <location>
        <begin position="1"/>
        <end position="71"/>
    </location>
</feature>
<comment type="caution">
    <text evidence="7">The sequence shown here is derived from an EMBL/GenBank/DDBJ whole genome shotgun (WGS) entry which is preliminary data.</text>
</comment>
<dbReference type="EMBL" id="PEZH01000045">
    <property type="protein sequence ID" value="PIS14998.1"/>
    <property type="molecule type" value="Genomic_DNA"/>
</dbReference>
<dbReference type="GO" id="GO:0043022">
    <property type="term" value="F:ribosome binding"/>
    <property type="evidence" value="ECO:0007669"/>
    <property type="project" value="UniProtKB-UniRule"/>
</dbReference>
<evidence type="ECO:0000256" key="4">
    <source>
        <dbReference type="HAMAP-Rule" id="MF_00075"/>
    </source>
</evidence>
<evidence type="ECO:0000259" key="6">
    <source>
        <dbReference type="PROSITE" id="PS50832"/>
    </source>
</evidence>
<dbReference type="InterPro" id="IPR006196">
    <property type="entry name" value="RNA-binding_domain_S1_IF1"/>
</dbReference>
<evidence type="ECO:0000313" key="8">
    <source>
        <dbReference type="Proteomes" id="UP000231282"/>
    </source>
</evidence>
<proteinExistence type="inferred from homology"/>
<comment type="similarity">
    <text evidence="1 4">Belongs to the IF-1 family.</text>
</comment>
<name>A0A2H0WSU5_9BACT</name>
<dbReference type="CDD" id="cd04451">
    <property type="entry name" value="S1_IF1"/>
    <property type="match status" value="1"/>
</dbReference>
<comment type="function">
    <text evidence="4">One of the essential components for the initiation of protein synthesis. Stabilizes the binding of IF-2 and IF-3 on the 30S subunit to which N-formylmethionyl-tRNA(fMet) subsequently binds. Helps modulate mRNA selection, yielding the 30S pre-initiation complex (PIC). Upon addition of the 50S ribosomal subunit IF-1, IF-2 and IF-3 are released leaving the mature 70S translation initiation complex.</text>
</comment>
<keyword evidence="3 4" id="KW-0648">Protein biosynthesis</keyword>
<evidence type="ECO:0000256" key="1">
    <source>
        <dbReference type="ARBA" id="ARBA00010939"/>
    </source>
</evidence>
<evidence type="ECO:0000313" key="7">
    <source>
        <dbReference type="EMBL" id="PIS14998.1"/>
    </source>
</evidence>
<comment type="subunit">
    <text evidence="4">Component of the 30S ribosomal translation pre-initiation complex which assembles on the 30S ribosome in the order IF-2 and IF-3, IF-1 and N-formylmethionyl-tRNA(fMet); mRNA recruitment can occur at any time during PIC assembly.</text>
</comment>
<dbReference type="GO" id="GO:0005829">
    <property type="term" value="C:cytosol"/>
    <property type="evidence" value="ECO:0007669"/>
    <property type="project" value="TreeGrafter"/>
</dbReference>
<dbReference type="GO" id="GO:0019843">
    <property type="term" value="F:rRNA binding"/>
    <property type="evidence" value="ECO:0007669"/>
    <property type="project" value="UniProtKB-UniRule"/>
</dbReference>
<dbReference type="GO" id="GO:0003743">
    <property type="term" value="F:translation initiation factor activity"/>
    <property type="evidence" value="ECO:0007669"/>
    <property type="project" value="UniProtKB-UniRule"/>
</dbReference>
<dbReference type="HAMAP" id="MF_00075">
    <property type="entry name" value="IF_1"/>
    <property type="match status" value="1"/>
</dbReference>
<dbReference type="InterPro" id="IPR004368">
    <property type="entry name" value="TIF_IF1"/>
</dbReference>
<accession>A0A2H0WSU5</accession>
<reference evidence="8" key="1">
    <citation type="submission" date="2017-09" db="EMBL/GenBank/DDBJ databases">
        <title>Depth-based differentiation of microbial function through sediment-hosted aquifers and enrichment of novel symbionts in the deep terrestrial subsurface.</title>
        <authorList>
            <person name="Probst A.J."/>
            <person name="Ladd B."/>
            <person name="Jarett J.K."/>
            <person name="Geller-Mcgrath D.E."/>
            <person name="Sieber C.M.K."/>
            <person name="Emerson J.B."/>
            <person name="Anantharaman K."/>
            <person name="Thomas B.C."/>
            <person name="Malmstrom R."/>
            <person name="Stieglmeier M."/>
            <person name="Klingl A."/>
            <person name="Woyke T."/>
            <person name="Ryan C.M."/>
            <person name="Banfield J.F."/>
        </authorList>
    </citation>
    <scope>NUCLEOTIDE SEQUENCE [LARGE SCALE GENOMIC DNA]</scope>
</reference>
<sequence>MDKQSKSFFEGKVLEALPNTLFRIVLDDKREVLATLAGKMRLYHIRVIPGDRVRVEMTPYDEKRGRIVYRY</sequence>
<organism evidence="7 8">
    <name type="scientific">Candidatus Shapirobacteria bacterium CG09_land_8_20_14_0_10_38_17</name>
    <dbReference type="NCBI Taxonomy" id="1974884"/>
    <lineage>
        <taxon>Bacteria</taxon>
        <taxon>Candidatus Shapironibacteriota</taxon>
    </lineage>
</organism>
<dbReference type="SUPFAM" id="SSF50249">
    <property type="entry name" value="Nucleic acid-binding proteins"/>
    <property type="match status" value="1"/>
</dbReference>